<keyword evidence="3" id="KW-0949">S-adenosyl-L-methionine</keyword>
<accession>A0A1M5YXQ6</accession>
<dbReference type="PANTHER" id="PTHR43464">
    <property type="entry name" value="METHYLTRANSFERASE"/>
    <property type="match status" value="1"/>
</dbReference>
<reference evidence="5 6" key="1">
    <citation type="submission" date="2016-11" db="EMBL/GenBank/DDBJ databases">
        <authorList>
            <person name="Jaros S."/>
            <person name="Januszkiewicz K."/>
            <person name="Wedrychowicz H."/>
        </authorList>
    </citation>
    <scope>NUCLEOTIDE SEQUENCE [LARGE SCALE GENOMIC DNA]</scope>
    <source>
        <strain evidence="5 6">DSM 10068</strain>
    </source>
</reference>
<evidence type="ECO:0000256" key="2">
    <source>
        <dbReference type="ARBA" id="ARBA00022679"/>
    </source>
</evidence>
<organism evidence="5 6">
    <name type="scientific">Sporobacter termitidis DSM 10068</name>
    <dbReference type="NCBI Taxonomy" id="1123282"/>
    <lineage>
        <taxon>Bacteria</taxon>
        <taxon>Bacillati</taxon>
        <taxon>Bacillota</taxon>
        <taxon>Clostridia</taxon>
        <taxon>Eubacteriales</taxon>
        <taxon>Oscillospiraceae</taxon>
        <taxon>Sporobacter</taxon>
    </lineage>
</organism>
<dbReference type="EMBL" id="FQXV01000011">
    <property type="protein sequence ID" value="SHI16816.1"/>
    <property type="molecule type" value="Genomic_DNA"/>
</dbReference>
<dbReference type="GO" id="GO:0008168">
    <property type="term" value="F:methyltransferase activity"/>
    <property type="evidence" value="ECO:0007669"/>
    <property type="project" value="UniProtKB-KW"/>
</dbReference>
<dbReference type="Gene3D" id="3.40.50.150">
    <property type="entry name" value="Vaccinia Virus protein VP39"/>
    <property type="match status" value="1"/>
</dbReference>
<gene>
    <name evidence="5" type="ORF">SAMN02745823_02976</name>
</gene>
<dbReference type="AlphaFoldDB" id="A0A1M5YXQ6"/>
<sequence>MIESKSWDWSKNTEDRWLKPATDAYYLSERWKERGFKSFLDLGCGMGRHTLFFARRGFSADAVDLSEYAVHYVRDSAAAENLPVGVQQCDMLNLPFGDAGFDCVMAYNVIYHTDTAGFVAALSEITRVLKPGGELYITLISKNSQSFLNAAPEAYVDDNTVLRSDNPTEHNVPHFFVGGEDIGKYFTGYTLINPPVEQRFHDNDRGSSHFVILAEKKL</sequence>
<dbReference type="Proteomes" id="UP000183995">
    <property type="component" value="Unassembled WGS sequence"/>
</dbReference>
<dbReference type="SUPFAM" id="SSF53335">
    <property type="entry name" value="S-adenosyl-L-methionine-dependent methyltransferases"/>
    <property type="match status" value="1"/>
</dbReference>
<name>A0A1M5YXQ6_9FIRM</name>
<dbReference type="InterPro" id="IPR029063">
    <property type="entry name" value="SAM-dependent_MTases_sf"/>
</dbReference>
<feature type="domain" description="Methyltransferase" evidence="4">
    <location>
        <begin position="40"/>
        <end position="133"/>
    </location>
</feature>
<dbReference type="GO" id="GO:0032259">
    <property type="term" value="P:methylation"/>
    <property type="evidence" value="ECO:0007669"/>
    <property type="project" value="UniProtKB-KW"/>
</dbReference>
<protein>
    <submittedName>
        <fullName evidence="5">Methyltransferase domain-containing protein</fullName>
    </submittedName>
</protein>
<dbReference type="RefSeq" id="WP_073080578.1">
    <property type="nucleotide sequence ID" value="NZ_FQXV01000011.1"/>
</dbReference>
<proteinExistence type="predicted"/>
<evidence type="ECO:0000256" key="1">
    <source>
        <dbReference type="ARBA" id="ARBA00022603"/>
    </source>
</evidence>
<keyword evidence="6" id="KW-1185">Reference proteome</keyword>
<dbReference type="CDD" id="cd02440">
    <property type="entry name" value="AdoMet_MTases"/>
    <property type="match status" value="1"/>
</dbReference>
<evidence type="ECO:0000313" key="6">
    <source>
        <dbReference type="Proteomes" id="UP000183995"/>
    </source>
</evidence>
<dbReference type="InterPro" id="IPR041698">
    <property type="entry name" value="Methyltransf_25"/>
</dbReference>
<evidence type="ECO:0000313" key="5">
    <source>
        <dbReference type="EMBL" id="SHI16816.1"/>
    </source>
</evidence>
<evidence type="ECO:0000256" key="3">
    <source>
        <dbReference type="ARBA" id="ARBA00022691"/>
    </source>
</evidence>
<dbReference type="OrthoDB" id="9798247at2"/>
<keyword evidence="1 5" id="KW-0489">Methyltransferase</keyword>
<dbReference type="Pfam" id="PF13649">
    <property type="entry name" value="Methyltransf_25"/>
    <property type="match status" value="1"/>
</dbReference>
<evidence type="ECO:0000259" key="4">
    <source>
        <dbReference type="Pfam" id="PF13649"/>
    </source>
</evidence>
<dbReference type="STRING" id="1123282.SAMN02745823_02976"/>
<dbReference type="PANTHER" id="PTHR43464:SF19">
    <property type="entry name" value="UBIQUINONE BIOSYNTHESIS O-METHYLTRANSFERASE, MITOCHONDRIAL"/>
    <property type="match status" value="1"/>
</dbReference>
<keyword evidence="2 5" id="KW-0808">Transferase</keyword>